<protein>
    <recommendedName>
        <fullName evidence="4">Zinc finger PHD-type domain-containing protein</fullName>
    </recommendedName>
</protein>
<proteinExistence type="predicted"/>
<feature type="region of interest" description="Disordered" evidence="1">
    <location>
        <begin position="53"/>
        <end position="77"/>
    </location>
</feature>
<feature type="compositionally biased region" description="Low complexity" evidence="1">
    <location>
        <begin position="335"/>
        <end position="346"/>
    </location>
</feature>
<dbReference type="Proteomes" id="UP001212841">
    <property type="component" value="Unassembled WGS sequence"/>
</dbReference>
<dbReference type="PANTHER" id="PTHR47636">
    <property type="entry name" value="TRANSCRIPTIONAL REGULATORY PROTEIN RCO1"/>
    <property type="match status" value="1"/>
</dbReference>
<feature type="region of interest" description="Disordered" evidence="1">
    <location>
        <begin position="635"/>
        <end position="657"/>
    </location>
</feature>
<feature type="compositionally biased region" description="Low complexity" evidence="1">
    <location>
        <begin position="279"/>
        <end position="291"/>
    </location>
</feature>
<gene>
    <name evidence="2" type="ORF">HK097_009126</name>
</gene>
<feature type="compositionally biased region" description="Polar residues" evidence="1">
    <location>
        <begin position="297"/>
        <end position="324"/>
    </location>
</feature>
<organism evidence="2 3">
    <name type="scientific">Rhizophlyctis rosea</name>
    <dbReference type="NCBI Taxonomy" id="64517"/>
    <lineage>
        <taxon>Eukaryota</taxon>
        <taxon>Fungi</taxon>
        <taxon>Fungi incertae sedis</taxon>
        <taxon>Chytridiomycota</taxon>
        <taxon>Chytridiomycota incertae sedis</taxon>
        <taxon>Chytridiomycetes</taxon>
        <taxon>Rhizophlyctidales</taxon>
        <taxon>Rhizophlyctidaceae</taxon>
        <taxon>Rhizophlyctis</taxon>
    </lineage>
</organism>
<evidence type="ECO:0000313" key="2">
    <source>
        <dbReference type="EMBL" id="KAJ3049892.1"/>
    </source>
</evidence>
<dbReference type="AlphaFoldDB" id="A0AAD5SBK7"/>
<evidence type="ECO:0000256" key="1">
    <source>
        <dbReference type="SAM" id="MobiDB-lite"/>
    </source>
</evidence>
<dbReference type="SUPFAM" id="SSF57903">
    <property type="entry name" value="FYVE/PHD zinc finger"/>
    <property type="match status" value="1"/>
</dbReference>
<dbReference type="InterPro" id="IPR052819">
    <property type="entry name" value="Chromatin_regulatory_protein"/>
</dbReference>
<name>A0AAD5SBK7_9FUNG</name>
<evidence type="ECO:0000313" key="3">
    <source>
        <dbReference type="Proteomes" id="UP001212841"/>
    </source>
</evidence>
<dbReference type="InterPro" id="IPR013083">
    <property type="entry name" value="Znf_RING/FYVE/PHD"/>
</dbReference>
<dbReference type="GO" id="GO:0006357">
    <property type="term" value="P:regulation of transcription by RNA polymerase II"/>
    <property type="evidence" value="ECO:0007669"/>
    <property type="project" value="TreeGrafter"/>
</dbReference>
<dbReference type="EMBL" id="JADGJD010000580">
    <property type="protein sequence ID" value="KAJ3049892.1"/>
    <property type="molecule type" value="Genomic_DNA"/>
</dbReference>
<dbReference type="GO" id="GO:0032221">
    <property type="term" value="C:Rpd3S complex"/>
    <property type="evidence" value="ECO:0007669"/>
    <property type="project" value="TreeGrafter"/>
</dbReference>
<feature type="compositionally biased region" description="Gly residues" evidence="1">
    <location>
        <begin position="641"/>
        <end position="657"/>
    </location>
</feature>
<feature type="region of interest" description="Disordered" evidence="1">
    <location>
        <begin position="270"/>
        <end position="356"/>
    </location>
</feature>
<sequence length="657" mass="72330">MDDLLNDLEGMNPRAYQLPRHIREHCENVYTHPLTGAFIDSRTTEVTMLGRPTKPIKQGKRHSAAKTDATSPDIPIPDTNTPTALCFQCGKSSESLPQTAFLHSYSVPQPKTSSSKGRLRLQSQRSQLIKCDYCGLWWHLDCLTPPLPSLPLEKDEAATETVDLEYVWWLKEKTWGEEREGEVYVEEGEREKEREEREERDCGLVQIKKKWMCPCHMDWALPEGKRRSLVGVDLALDVKVEDGVGDVGDGVGVVAPTAATMAGPSVRVKLGDVGKKGLGKSPARSSARLRGSGSGSVEQDTSPSVHSPGMASTPSPTPKSANGKSSKRQSRSESTDVQSVVTSSTSAKGPDTDAKKRLKKAIDVEVVNEPDPEPDRTVYNRHVAYPRPLEEPPVLAKRDPTTTVIKSTQHSKIAIYEQQFKLDFLSRVRDLPGPSAQDVAREEPTARKKIARMLPNGKLEFDEQLLREMFPGLDEGWRSRVDELYPRDGVEGLAGLRYAAEVLEGGEEAVRRWAGPLRSDGETDEWLRSVALFQAELAHLYQMRRASNAARKHIFGPSKLPAVQEEDDVMKEAGTLTADVGVEGSSGGNINSDEPNDGSGEGVTKQKGHKGEPIVLYSDDPDWIAFRQWKEEKEKEKEGGLLLGSGLEGSEGQGVGI</sequence>
<dbReference type="PANTHER" id="PTHR47636:SF1">
    <property type="entry name" value="TRANSCRIPTIONAL REGULATORY PROTEIN RCO1"/>
    <property type="match status" value="1"/>
</dbReference>
<comment type="caution">
    <text evidence="2">The sequence shown here is derived from an EMBL/GenBank/DDBJ whole genome shotgun (WGS) entry which is preliminary data.</text>
</comment>
<evidence type="ECO:0008006" key="4">
    <source>
        <dbReference type="Google" id="ProtNLM"/>
    </source>
</evidence>
<keyword evidence="3" id="KW-1185">Reference proteome</keyword>
<accession>A0AAD5SBK7</accession>
<reference evidence="2" key="1">
    <citation type="submission" date="2020-05" db="EMBL/GenBank/DDBJ databases">
        <title>Phylogenomic resolution of chytrid fungi.</title>
        <authorList>
            <person name="Stajich J.E."/>
            <person name="Amses K."/>
            <person name="Simmons R."/>
            <person name="Seto K."/>
            <person name="Myers J."/>
            <person name="Bonds A."/>
            <person name="Quandt C.A."/>
            <person name="Barry K."/>
            <person name="Liu P."/>
            <person name="Grigoriev I."/>
            <person name="Longcore J.E."/>
            <person name="James T.Y."/>
        </authorList>
    </citation>
    <scope>NUCLEOTIDE SEQUENCE</scope>
    <source>
        <strain evidence="2">JEL0318</strain>
    </source>
</reference>
<dbReference type="InterPro" id="IPR011011">
    <property type="entry name" value="Znf_FYVE_PHD"/>
</dbReference>
<feature type="region of interest" description="Disordered" evidence="1">
    <location>
        <begin position="579"/>
        <end position="616"/>
    </location>
</feature>
<dbReference type="Gene3D" id="3.30.40.10">
    <property type="entry name" value="Zinc/RING finger domain, C3HC4 (zinc finger)"/>
    <property type="match status" value="1"/>
</dbReference>